<dbReference type="InterPro" id="IPR010287">
    <property type="entry name" value="DUF892_YciF-like"/>
</dbReference>
<dbReference type="KEGG" id="abas:ACPOL_1497"/>
<dbReference type="EMBL" id="CP030840">
    <property type="protein sequence ID" value="AXC10843.1"/>
    <property type="molecule type" value="Genomic_DNA"/>
</dbReference>
<dbReference type="Pfam" id="PF05974">
    <property type="entry name" value="DUF892"/>
    <property type="match status" value="1"/>
</dbReference>
<gene>
    <name evidence="2" type="ORF">ACPOL_1497</name>
</gene>
<dbReference type="Gene3D" id="1.20.1260.10">
    <property type="match status" value="1"/>
</dbReference>
<feature type="region of interest" description="Disordered" evidence="1">
    <location>
        <begin position="142"/>
        <end position="193"/>
    </location>
</feature>
<dbReference type="OrthoDB" id="9795056at2"/>
<dbReference type="PANTHER" id="PTHR30565">
    <property type="entry name" value="PROTEIN YCIF"/>
    <property type="match status" value="1"/>
</dbReference>
<sequence>MSLRDVLVDELRDLYSAENQLVKALPKMAKGSSSPDLKTIFTTHLEETKGQVERLKQIFQQLEEKPTGEFCKGMEGLVAEGQEQLENDDEGALKDVAILGAALRVEHYEIAGYTAAIAIARQLGEDEVVSLLTETLNEEQQASEKVLSQAEPLFEEASADEEEEDDEELDDEEEDVEVVAAPKAKKKAATAKR</sequence>
<dbReference type="AlphaFoldDB" id="A0A2Z5FVC7"/>
<dbReference type="PANTHER" id="PTHR30565:SF9">
    <property type="entry name" value="PROTEIN YCIF"/>
    <property type="match status" value="1"/>
</dbReference>
<name>A0A2Z5FVC7_9BACT</name>
<feature type="compositionally biased region" description="Acidic residues" evidence="1">
    <location>
        <begin position="153"/>
        <end position="177"/>
    </location>
</feature>
<dbReference type="InterPro" id="IPR009078">
    <property type="entry name" value="Ferritin-like_SF"/>
</dbReference>
<accession>A0A2Z5FVC7</accession>
<reference evidence="2 3" key="1">
    <citation type="journal article" date="2018" name="Front. Microbiol.">
        <title>Hydrolytic Capabilities as a Key to Environmental Success: Chitinolytic and Cellulolytic Acidobacteria From Acidic Sub-arctic Soils and Boreal Peatlands.</title>
        <authorList>
            <person name="Belova S.E."/>
            <person name="Ravin N.V."/>
            <person name="Pankratov T.A."/>
            <person name="Rakitin A.L."/>
            <person name="Ivanova A.A."/>
            <person name="Beletsky A.V."/>
            <person name="Mardanov A.V."/>
            <person name="Sinninghe Damste J.S."/>
            <person name="Dedysh S.N."/>
        </authorList>
    </citation>
    <scope>NUCLEOTIDE SEQUENCE [LARGE SCALE GENOMIC DNA]</scope>
    <source>
        <strain evidence="2 3">SBC82</strain>
    </source>
</reference>
<organism evidence="2 3">
    <name type="scientific">Acidisarcina polymorpha</name>
    <dbReference type="NCBI Taxonomy" id="2211140"/>
    <lineage>
        <taxon>Bacteria</taxon>
        <taxon>Pseudomonadati</taxon>
        <taxon>Acidobacteriota</taxon>
        <taxon>Terriglobia</taxon>
        <taxon>Terriglobales</taxon>
        <taxon>Acidobacteriaceae</taxon>
        <taxon>Acidisarcina</taxon>
    </lineage>
</organism>
<evidence type="ECO:0000313" key="3">
    <source>
        <dbReference type="Proteomes" id="UP000253606"/>
    </source>
</evidence>
<protein>
    <submittedName>
        <fullName evidence="2">Protein yciF</fullName>
    </submittedName>
</protein>
<evidence type="ECO:0000313" key="2">
    <source>
        <dbReference type="EMBL" id="AXC10843.1"/>
    </source>
</evidence>
<evidence type="ECO:0000256" key="1">
    <source>
        <dbReference type="SAM" id="MobiDB-lite"/>
    </source>
</evidence>
<dbReference type="InterPro" id="IPR012347">
    <property type="entry name" value="Ferritin-like"/>
</dbReference>
<feature type="compositionally biased region" description="Basic residues" evidence="1">
    <location>
        <begin position="183"/>
        <end position="193"/>
    </location>
</feature>
<dbReference type="SUPFAM" id="SSF47240">
    <property type="entry name" value="Ferritin-like"/>
    <property type="match status" value="1"/>
</dbReference>
<dbReference type="Proteomes" id="UP000253606">
    <property type="component" value="Chromosome"/>
</dbReference>
<keyword evidence="3" id="KW-1185">Reference proteome</keyword>
<dbReference type="RefSeq" id="WP_114206397.1">
    <property type="nucleotide sequence ID" value="NZ_CP030840.1"/>
</dbReference>
<dbReference type="CDD" id="cd07909">
    <property type="entry name" value="YciF"/>
    <property type="match status" value="1"/>
</dbReference>
<dbReference type="InterPro" id="IPR047114">
    <property type="entry name" value="YciF"/>
</dbReference>
<proteinExistence type="predicted"/>